<gene>
    <name evidence="1" type="ORF">GUJ93_ZPchr0006g41097</name>
</gene>
<keyword evidence="2" id="KW-1185">Reference proteome</keyword>
<organism evidence="1 2">
    <name type="scientific">Zizania palustris</name>
    <name type="common">Northern wild rice</name>
    <dbReference type="NCBI Taxonomy" id="103762"/>
    <lineage>
        <taxon>Eukaryota</taxon>
        <taxon>Viridiplantae</taxon>
        <taxon>Streptophyta</taxon>
        <taxon>Embryophyta</taxon>
        <taxon>Tracheophyta</taxon>
        <taxon>Spermatophyta</taxon>
        <taxon>Magnoliopsida</taxon>
        <taxon>Liliopsida</taxon>
        <taxon>Poales</taxon>
        <taxon>Poaceae</taxon>
        <taxon>BOP clade</taxon>
        <taxon>Oryzoideae</taxon>
        <taxon>Oryzeae</taxon>
        <taxon>Zizaniinae</taxon>
        <taxon>Zizania</taxon>
    </lineage>
</organism>
<reference evidence="1" key="2">
    <citation type="submission" date="2021-02" db="EMBL/GenBank/DDBJ databases">
        <authorList>
            <person name="Kimball J.A."/>
            <person name="Haas M.W."/>
            <person name="Macchietto M."/>
            <person name="Kono T."/>
            <person name="Duquette J."/>
            <person name="Shao M."/>
        </authorList>
    </citation>
    <scope>NUCLEOTIDE SEQUENCE</scope>
    <source>
        <tissue evidence="1">Fresh leaf tissue</tissue>
    </source>
</reference>
<comment type="caution">
    <text evidence="1">The sequence shown here is derived from an EMBL/GenBank/DDBJ whole genome shotgun (WGS) entry which is preliminary data.</text>
</comment>
<dbReference type="Proteomes" id="UP000729402">
    <property type="component" value="Unassembled WGS sequence"/>
</dbReference>
<reference evidence="1" key="1">
    <citation type="journal article" date="2021" name="bioRxiv">
        <title>Whole Genome Assembly and Annotation of Northern Wild Rice, Zizania palustris L., Supports a Whole Genome Duplication in the Zizania Genus.</title>
        <authorList>
            <person name="Haas M."/>
            <person name="Kono T."/>
            <person name="Macchietto M."/>
            <person name="Millas R."/>
            <person name="McGilp L."/>
            <person name="Shao M."/>
            <person name="Duquette J."/>
            <person name="Hirsch C.N."/>
            <person name="Kimball J."/>
        </authorList>
    </citation>
    <scope>NUCLEOTIDE SEQUENCE</scope>
    <source>
        <tissue evidence="1">Fresh leaf tissue</tissue>
    </source>
</reference>
<evidence type="ECO:0000313" key="2">
    <source>
        <dbReference type="Proteomes" id="UP000729402"/>
    </source>
</evidence>
<sequence>MSSTWLPSAVTWEFKAAAHFEGFGEVVCSAGFVEALAASHADFGSGRTGFGGKLRWGPEPRSLEFRIHKGFGATLIEHQASL</sequence>
<evidence type="ECO:0000313" key="1">
    <source>
        <dbReference type="EMBL" id="KAG8069653.1"/>
    </source>
</evidence>
<dbReference type="AlphaFoldDB" id="A0A8J5SUI9"/>
<accession>A0A8J5SUI9</accession>
<protein>
    <submittedName>
        <fullName evidence="1">Uncharacterized protein</fullName>
    </submittedName>
</protein>
<proteinExistence type="predicted"/>
<name>A0A8J5SUI9_ZIZPA</name>
<dbReference type="EMBL" id="JAAALK010000283">
    <property type="protein sequence ID" value="KAG8069653.1"/>
    <property type="molecule type" value="Genomic_DNA"/>
</dbReference>